<dbReference type="SUPFAM" id="SSF54695">
    <property type="entry name" value="POZ domain"/>
    <property type="match status" value="1"/>
</dbReference>
<comment type="caution">
    <text evidence="2">The sequence shown here is derived from an EMBL/GenBank/DDBJ whole genome shotgun (WGS) entry which is preliminary data.</text>
</comment>
<dbReference type="InterPro" id="IPR011333">
    <property type="entry name" value="SKP1/BTB/POZ_sf"/>
</dbReference>
<evidence type="ECO:0000259" key="1">
    <source>
        <dbReference type="PROSITE" id="PS50097"/>
    </source>
</evidence>
<evidence type="ECO:0000313" key="2">
    <source>
        <dbReference type="EMBL" id="OXA45631.1"/>
    </source>
</evidence>
<name>A0A226DLZ4_FOLCA</name>
<dbReference type="AlphaFoldDB" id="A0A226DLZ4"/>
<dbReference type="Gene3D" id="3.30.710.10">
    <property type="entry name" value="Potassium Channel Kv1.1, Chain A"/>
    <property type="match status" value="1"/>
</dbReference>
<dbReference type="InterPro" id="IPR000210">
    <property type="entry name" value="BTB/POZ_dom"/>
</dbReference>
<dbReference type="InterPro" id="IPR009091">
    <property type="entry name" value="RCC1/BLIP-II"/>
</dbReference>
<dbReference type="SUPFAM" id="SSF50985">
    <property type="entry name" value="RCC1/BLIP-II"/>
    <property type="match status" value="1"/>
</dbReference>
<feature type="domain" description="BTB" evidence="1">
    <location>
        <begin position="269"/>
        <end position="336"/>
    </location>
</feature>
<protein>
    <submittedName>
        <fullName evidence="2">RCC1 and BTB domain-containing protein 1</fullName>
    </submittedName>
</protein>
<accession>A0A226DLZ4</accession>
<proteinExistence type="predicted"/>
<evidence type="ECO:0000313" key="3">
    <source>
        <dbReference type="Proteomes" id="UP000198287"/>
    </source>
</evidence>
<keyword evidence="3" id="KW-1185">Reference proteome</keyword>
<dbReference type="Proteomes" id="UP000198287">
    <property type="component" value="Unassembled WGS sequence"/>
</dbReference>
<dbReference type="CDD" id="cd18186">
    <property type="entry name" value="BTB_POZ_ZBTB_KLHL-like"/>
    <property type="match status" value="1"/>
</dbReference>
<reference evidence="2 3" key="1">
    <citation type="submission" date="2015-12" db="EMBL/GenBank/DDBJ databases">
        <title>The genome of Folsomia candida.</title>
        <authorList>
            <person name="Faddeeva A."/>
            <person name="Derks M.F."/>
            <person name="Anvar Y."/>
            <person name="Smit S."/>
            <person name="Van Straalen N."/>
            <person name="Roelofs D."/>
        </authorList>
    </citation>
    <scope>NUCLEOTIDE SEQUENCE [LARGE SCALE GENOMIC DNA]</scope>
    <source>
        <strain evidence="2 3">VU population</strain>
        <tissue evidence="2">Whole body</tissue>
    </source>
</reference>
<dbReference type="SMART" id="SM00225">
    <property type="entry name" value="BTB"/>
    <property type="match status" value="1"/>
</dbReference>
<dbReference type="OrthoDB" id="5814172at2759"/>
<dbReference type="EMBL" id="LNIX01000017">
    <property type="protein sequence ID" value="OXA45631.1"/>
    <property type="molecule type" value="Genomic_DNA"/>
</dbReference>
<dbReference type="PROSITE" id="PS50097">
    <property type="entry name" value="BTB"/>
    <property type="match status" value="1"/>
</dbReference>
<dbReference type="Pfam" id="PF00651">
    <property type="entry name" value="BTB"/>
    <property type="match status" value="1"/>
</dbReference>
<organism evidence="2 3">
    <name type="scientific">Folsomia candida</name>
    <name type="common">Springtail</name>
    <dbReference type="NCBI Taxonomy" id="158441"/>
    <lineage>
        <taxon>Eukaryota</taxon>
        <taxon>Metazoa</taxon>
        <taxon>Ecdysozoa</taxon>
        <taxon>Arthropoda</taxon>
        <taxon>Hexapoda</taxon>
        <taxon>Collembola</taxon>
        <taxon>Entomobryomorpha</taxon>
        <taxon>Isotomoidea</taxon>
        <taxon>Isotomidae</taxon>
        <taxon>Proisotominae</taxon>
        <taxon>Folsomia</taxon>
    </lineage>
</organism>
<dbReference type="Gene3D" id="2.130.10.30">
    <property type="entry name" value="Regulator of chromosome condensation 1/beta-lactamase-inhibitor protein II"/>
    <property type="match status" value="1"/>
</dbReference>
<gene>
    <name evidence="2" type="ORF">Fcan01_19488</name>
</gene>
<sequence>MGSSTLSHGVIPAADKLKPWTVYRKVGQEGEEIWKTAKLVHVHDKEGFIVTNTDETYHFILEELGDIKITRIPELCDVRLKELVIGSINLAITEDGSLYSWCSEFRSADTPIDKQMKQLGRFSYFKNDGCTPKEVLRKRIQQVALQGVGKGRVVALTLGGAIYHWVDSSFGANFVLTDRGKIFRFGLCANDPQNLLIGAGLSIKKIATTQTTICALTAGGKVYSWRIKKSEGNPAWIPLVNVQFKDVQNSESCGMEDIRVVELKDNEDTDVTFSLEGKIISAHKWILTRRSEYFEKMFSGNWSETEGSVIEIKDTKYAIFEAHLFHIYHGKVTFSWTRMTIFVDLKVEVIKLILNNRIVDKTSSTEDHGRRIPRCRGHALISPFSKSQKFNQRRRGEQNDEQVKQHLGRLFVFGGELGYLAFFPALQVTPPPCRRDTGAMTGTNTKLDIKIKNLVKLDKFLRTPDQRCAVCEEEDNWN</sequence>
<dbReference type="PANTHER" id="PTHR24413">
    <property type="entry name" value="SPECKLE-TYPE POZ PROTEIN"/>
    <property type="match status" value="1"/>
</dbReference>